<feature type="compositionally biased region" description="Basic residues" evidence="1">
    <location>
        <begin position="27"/>
        <end position="48"/>
    </location>
</feature>
<comment type="caution">
    <text evidence="3">The sequence shown here is derived from an EMBL/GenBank/DDBJ whole genome shotgun (WGS) entry which is preliminary data.</text>
</comment>
<gene>
    <name evidence="3" type="ORF">C2845_PM16G20480</name>
</gene>
<sequence length="274" mass="29602">MSLRFASRVVLRAAQADAKIGSEDPRRRRRRRRRLQAARRRRCPRPGARRQSPPPGSPVVQRLPRPPPPGPRRGPSRAEEKVRASRILIKHEGSRRKASWRDPEGVAISDTTRDDAADLARARSATRSSPGSASSRTSPPRTPTAIRPSAAATSVARPKVSRSQKEKANEEEVLVVGRIEVADHLRYVKFDVSRCAAGDGPAAAECAGSLVLTPHVIQRKEEGESSVKTAVKFGITDLLDEIGADGDKTIVVSLVPRCAGDVVTVGGVSVAYVK</sequence>
<name>A0A3L6PU05_PANMI</name>
<accession>A0A3L6PU05</accession>
<keyword evidence="4" id="KW-1185">Reference proteome</keyword>
<proteinExistence type="predicted"/>
<dbReference type="PANTHER" id="PTHR36608:SF1">
    <property type="entry name" value="POLYPHENOL OXIDASE C, CHLOROPLASTIC-LIKE"/>
    <property type="match status" value="1"/>
</dbReference>
<evidence type="ECO:0000313" key="3">
    <source>
        <dbReference type="EMBL" id="RLM65182.1"/>
    </source>
</evidence>
<evidence type="ECO:0000259" key="2">
    <source>
        <dbReference type="Pfam" id="PF12143"/>
    </source>
</evidence>
<dbReference type="Pfam" id="PF12143">
    <property type="entry name" value="PPO1_KFDV"/>
    <property type="match status" value="1"/>
</dbReference>
<evidence type="ECO:0000256" key="1">
    <source>
        <dbReference type="SAM" id="MobiDB-lite"/>
    </source>
</evidence>
<organism evidence="3 4">
    <name type="scientific">Panicum miliaceum</name>
    <name type="common">Proso millet</name>
    <name type="synonym">Broomcorn millet</name>
    <dbReference type="NCBI Taxonomy" id="4540"/>
    <lineage>
        <taxon>Eukaryota</taxon>
        <taxon>Viridiplantae</taxon>
        <taxon>Streptophyta</taxon>
        <taxon>Embryophyta</taxon>
        <taxon>Tracheophyta</taxon>
        <taxon>Spermatophyta</taxon>
        <taxon>Magnoliopsida</taxon>
        <taxon>Liliopsida</taxon>
        <taxon>Poales</taxon>
        <taxon>Poaceae</taxon>
        <taxon>PACMAD clade</taxon>
        <taxon>Panicoideae</taxon>
        <taxon>Panicodae</taxon>
        <taxon>Paniceae</taxon>
        <taxon>Panicinae</taxon>
        <taxon>Panicum</taxon>
        <taxon>Panicum sect. Panicum</taxon>
    </lineage>
</organism>
<dbReference type="STRING" id="4540.A0A3L6PU05"/>
<reference evidence="4" key="1">
    <citation type="journal article" date="2019" name="Nat. Commun.">
        <title>The genome of broomcorn millet.</title>
        <authorList>
            <person name="Zou C."/>
            <person name="Miki D."/>
            <person name="Li D."/>
            <person name="Tang Q."/>
            <person name="Xiao L."/>
            <person name="Rajput S."/>
            <person name="Deng P."/>
            <person name="Jia W."/>
            <person name="Huang R."/>
            <person name="Zhang M."/>
            <person name="Sun Y."/>
            <person name="Hu J."/>
            <person name="Fu X."/>
            <person name="Schnable P.S."/>
            <person name="Li F."/>
            <person name="Zhang H."/>
            <person name="Feng B."/>
            <person name="Zhu X."/>
            <person name="Liu R."/>
            <person name="Schnable J.C."/>
            <person name="Zhu J.-K."/>
            <person name="Zhang H."/>
        </authorList>
    </citation>
    <scope>NUCLEOTIDE SEQUENCE [LARGE SCALE GENOMIC DNA]</scope>
</reference>
<feature type="compositionally biased region" description="Low complexity" evidence="1">
    <location>
        <begin position="122"/>
        <end position="154"/>
    </location>
</feature>
<dbReference type="InterPro" id="IPR022740">
    <property type="entry name" value="Polyphenol_oxidase_C"/>
</dbReference>
<dbReference type="AlphaFoldDB" id="A0A3L6PU05"/>
<feature type="domain" description="Polyphenol oxidase C-terminal" evidence="2">
    <location>
        <begin position="150"/>
        <end position="272"/>
    </location>
</feature>
<dbReference type="GO" id="GO:0004097">
    <property type="term" value="F:catechol oxidase activity"/>
    <property type="evidence" value="ECO:0007669"/>
    <property type="project" value="InterPro"/>
</dbReference>
<feature type="region of interest" description="Disordered" evidence="1">
    <location>
        <begin position="15"/>
        <end position="169"/>
    </location>
</feature>
<protein>
    <submittedName>
        <fullName evidence="3">Polyphenol oxidase II</fullName>
    </submittedName>
</protein>
<dbReference type="PANTHER" id="PTHR36608">
    <property type="entry name" value="POLYPHENOL OXIDASE C, CHLOROPLASTIC-LIKE"/>
    <property type="match status" value="1"/>
</dbReference>
<evidence type="ECO:0000313" key="4">
    <source>
        <dbReference type="Proteomes" id="UP000275267"/>
    </source>
</evidence>
<dbReference type="EMBL" id="PQIB02000015">
    <property type="protein sequence ID" value="RLM65182.1"/>
    <property type="molecule type" value="Genomic_DNA"/>
</dbReference>
<dbReference type="Proteomes" id="UP000275267">
    <property type="component" value="Unassembled WGS sequence"/>
</dbReference>
<dbReference type="OrthoDB" id="1915073at2759"/>
<feature type="compositionally biased region" description="Basic and acidic residues" evidence="1">
    <location>
        <begin position="111"/>
        <end position="121"/>
    </location>
</feature>